<dbReference type="RefSeq" id="YP_007379139.1">
    <property type="nucleotide sequence ID" value="NC_020159.1"/>
</dbReference>
<organism evidence="2 3">
    <name type="scientific">Halorubrum sodomense tailed virus 2</name>
    <dbReference type="NCBI Taxonomy" id="1262527"/>
    <lineage>
        <taxon>Viruses</taxon>
        <taxon>Duplodnaviria</taxon>
        <taxon>Heunggongvirae</taxon>
        <taxon>Uroviricota</taxon>
        <taxon>Caudoviricetes</taxon>
        <taxon>Thumleimavirales</taxon>
        <taxon>Hafunaviridae</taxon>
        <taxon>Mincapvirus</taxon>
        <taxon>Mincapvirus eilatense</taxon>
        <taxon>Mincapvirus HSTV2</taxon>
    </lineage>
</organism>
<sequence length="108" mass="11712">MVENTSRVGTRADTFTISDHPHTQYYEVGVPVLTTTPLGYIVDKHVEYTTLCCPDCGQEGRYIDEKEPVCEDCGIILSEDGVPRTSDGSPILTDAKSAGRVDSGSNDN</sequence>
<dbReference type="SUPFAM" id="SSF57783">
    <property type="entry name" value="Zinc beta-ribbon"/>
    <property type="match status" value="1"/>
</dbReference>
<feature type="region of interest" description="Disordered" evidence="1">
    <location>
        <begin position="80"/>
        <end position="108"/>
    </location>
</feature>
<protein>
    <submittedName>
        <fullName evidence="2">Uncharacterized protein</fullName>
    </submittedName>
</protein>
<gene>
    <name evidence="2" type="primary">60</name>
    <name evidence="2" type="ORF">HSTV2_60</name>
</gene>
<evidence type="ECO:0000256" key="1">
    <source>
        <dbReference type="SAM" id="MobiDB-lite"/>
    </source>
</evidence>
<dbReference type="OrthoDB" id="12379at10239"/>
<evidence type="ECO:0000313" key="2">
    <source>
        <dbReference type="EMBL" id="AGC34329.1"/>
    </source>
</evidence>
<dbReference type="EMBL" id="KC117376">
    <property type="protein sequence ID" value="AGC34329.1"/>
    <property type="molecule type" value="Genomic_DNA"/>
</dbReference>
<dbReference type="GeneID" id="14477198"/>
<dbReference type="Proteomes" id="UP000011138">
    <property type="component" value="Segment"/>
</dbReference>
<reference evidence="2 3" key="1">
    <citation type="journal article" date="2013" name="J. Virol.">
        <title>Insights into head-tailed viruses infecting extremely halophilic archaea.</title>
        <authorList>
            <person name="Pietila M.K."/>
            <person name="Laurinmaki P."/>
            <person name="Russell D.A."/>
            <person name="Ko C.C."/>
            <person name="Jacobs-Sera D."/>
            <person name="Butcher S.J."/>
            <person name="Bamford D.H."/>
            <person name="Hendrix R.W."/>
        </authorList>
    </citation>
    <scope>NUCLEOTIDE SEQUENCE [LARGE SCALE GENOMIC DNA]</scope>
</reference>
<name>L7TGM5_9CAUD</name>
<accession>L7TGM5</accession>
<keyword evidence="3" id="KW-1185">Reference proteome</keyword>
<evidence type="ECO:0000313" key="3">
    <source>
        <dbReference type="Proteomes" id="UP000011138"/>
    </source>
</evidence>
<dbReference type="KEGG" id="vg:14477198"/>
<proteinExistence type="predicted"/>